<dbReference type="PROSITE" id="PS50110">
    <property type="entry name" value="RESPONSE_REGULATORY"/>
    <property type="match status" value="2"/>
</dbReference>
<dbReference type="CDD" id="cd00156">
    <property type="entry name" value="REC"/>
    <property type="match status" value="1"/>
</dbReference>
<keyword evidence="7" id="KW-0808">Transferase</keyword>
<dbReference type="Pfam" id="PF00990">
    <property type="entry name" value="GGDEF"/>
    <property type="match status" value="1"/>
</dbReference>
<dbReference type="GO" id="GO:0052621">
    <property type="term" value="F:diguanylate cyclase activity"/>
    <property type="evidence" value="ECO:0007669"/>
    <property type="project" value="UniProtKB-EC"/>
</dbReference>
<feature type="coiled-coil region" evidence="4">
    <location>
        <begin position="265"/>
        <end position="292"/>
    </location>
</feature>
<evidence type="ECO:0000256" key="1">
    <source>
        <dbReference type="ARBA" id="ARBA00012528"/>
    </source>
</evidence>
<organism evidence="7 8">
    <name type="scientific">Deefgea tanakiae</name>
    <dbReference type="NCBI Taxonomy" id="2865840"/>
    <lineage>
        <taxon>Bacteria</taxon>
        <taxon>Pseudomonadati</taxon>
        <taxon>Pseudomonadota</taxon>
        <taxon>Betaproteobacteria</taxon>
        <taxon>Neisseriales</taxon>
        <taxon>Chitinibacteraceae</taxon>
        <taxon>Deefgea</taxon>
    </lineage>
</organism>
<feature type="domain" description="GGDEF" evidence="6">
    <location>
        <begin position="287"/>
        <end position="419"/>
    </location>
</feature>
<dbReference type="InterPro" id="IPR029787">
    <property type="entry name" value="Nucleotide_cyclase"/>
</dbReference>
<keyword evidence="4" id="KW-0175">Coiled coil</keyword>
<dbReference type="RefSeq" id="WP_221007505.1">
    <property type="nucleotide sequence ID" value="NZ_CP081150.1"/>
</dbReference>
<evidence type="ECO:0000313" key="8">
    <source>
        <dbReference type="Proteomes" id="UP000825679"/>
    </source>
</evidence>
<keyword evidence="3" id="KW-0597">Phosphoprotein</keyword>
<dbReference type="EMBL" id="CP081150">
    <property type="protein sequence ID" value="QZA78986.1"/>
    <property type="molecule type" value="Genomic_DNA"/>
</dbReference>
<feature type="modified residue" description="4-aspartylphosphate" evidence="3">
    <location>
        <position position="180"/>
    </location>
</feature>
<sequence>MNSSAMPMVYFVAPNAEHFDDIQSQLSLFGFDCQVFTRNSAILAAMHTQPPFAVVVDELGLSDANSKKCVPLISRLSKGPVIFLSNAHSIAEQIDLMRNGVTDFLPKPFNPQQLIDRLDSLQEQARPDPFRVLIVDDSEAVARWTCGVLSDAGMLSKHIQNPLEVILLIERMKPDIILMDVYMPECSGDEIAKIIRQNKQYDSIPIVFLSTETHRGKQLMARSMGGDDFLVKNMEPEELVASITITAERYRQLRRWMTRDSLTALLNHTNIIEELTREVARAHKECRQLSYAMVDIDHFKLINDRHGHMVGDRVIKSLSRLLRGGMGKPNSVGRYGGEEFAVILSDQTMMRAAQKLDELRQSFSQLTQISTDSGEFHSTVSIGVAQLQDGQTAQQLIDAADRALYQAKAAGRNQVGLAT</sequence>
<dbReference type="CDD" id="cd01949">
    <property type="entry name" value="GGDEF"/>
    <property type="match status" value="1"/>
</dbReference>
<dbReference type="Pfam" id="PF00072">
    <property type="entry name" value="Response_reg"/>
    <property type="match status" value="1"/>
</dbReference>
<gene>
    <name evidence="7" type="ORF">K4H28_06205</name>
</gene>
<dbReference type="SUPFAM" id="SSF52172">
    <property type="entry name" value="CheY-like"/>
    <property type="match status" value="2"/>
</dbReference>
<dbReference type="EC" id="2.7.7.65" evidence="1"/>
<evidence type="ECO:0000313" key="7">
    <source>
        <dbReference type="EMBL" id="QZA78986.1"/>
    </source>
</evidence>
<reference evidence="7 8" key="1">
    <citation type="submission" date="2021-08" db="EMBL/GenBank/DDBJ databases">
        <title>complete genome sequencing of Deefgea sp. D25.</title>
        <authorList>
            <person name="Bae J.-W."/>
            <person name="Gim D.-H."/>
        </authorList>
    </citation>
    <scope>NUCLEOTIDE SEQUENCE [LARGE SCALE GENOMIC DNA]</scope>
    <source>
        <strain evidence="7 8">D25</strain>
    </source>
</reference>
<dbReference type="Proteomes" id="UP000825679">
    <property type="component" value="Chromosome"/>
</dbReference>
<dbReference type="PANTHER" id="PTHR45138">
    <property type="entry name" value="REGULATORY COMPONENTS OF SENSORY TRANSDUCTION SYSTEM"/>
    <property type="match status" value="1"/>
</dbReference>
<evidence type="ECO:0000256" key="3">
    <source>
        <dbReference type="PROSITE-ProRule" id="PRU00169"/>
    </source>
</evidence>
<dbReference type="Gene3D" id="3.40.50.2300">
    <property type="match status" value="2"/>
</dbReference>
<dbReference type="PANTHER" id="PTHR45138:SF9">
    <property type="entry name" value="DIGUANYLATE CYCLASE DGCM-RELATED"/>
    <property type="match status" value="1"/>
</dbReference>
<keyword evidence="8" id="KW-1185">Reference proteome</keyword>
<evidence type="ECO:0000256" key="4">
    <source>
        <dbReference type="SAM" id="Coils"/>
    </source>
</evidence>
<dbReference type="PROSITE" id="PS50887">
    <property type="entry name" value="GGDEF"/>
    <property type="match status" value="1"/>
</dbReference>
<evidence type="ECO:0000259" key="5">
    <source>
        <dbReference type="PROSITE" id="PS50110"/>
    </source>
</evidence>
<evidence type="ECO:0000256" key="2">
    <source>
        <dbReference type="ARBA" id="ARBA00034247"/>
    </source>
</evidence>
<accession>A0ABX8Z8U7</accession>
<dbReference type="SMART" id="SM00448">
    <property type="entry name" value="REC"/>
    <property type="match status" value="2"/>
</dbReference>
<proteinExistence type="predicted"/>
<evidence type="ECO:0000259" key="6">
    <source>
        <dbReference type="PROSITE" id="PS50887"/>
    </source>
</evidence>
<dbReference type="SUPFAM" id="SSF55073">
    <property type="entry name" value="Nucleotide cyclase"/>
    <property type="match status" value="1"/>
</dbReference>
<keyword evidence="7" id="KW-0548">Nucleotidyltransferase</keyword>
<comment type="caution">
    <text evidence="3">Lacks conserved residue(s) required for the propagation of feature annotation.</text>
</comment>
<feature type="domain" description="Response regulatory" evidence="5">
    <location>
        <begin position="131"/>
        <end position="247"/>
    </location>
</feature>
<dbReference type="SMART" id="SM00267">
    <property type="entry name" value="GGDEF"/>
    <property type="match status" value="1"/>
</dbReference>
<feature type="domain" description="Response regulatory" evidence="5">
    <location>
        <begin position="8"/>
        <end position="122"/>
    </location>
</feature>
<dbReference type="InterPro" id="IPR050469">
    <property type="entry name" value="Diguanylate_Cyclase"/>
</dbReference>
<dbReference type="InterPro" id="IPR000160">
    <property type="entry name" value="GGDEF_dom"/>
</dbReference>
<dbReference type="InterPro" id="IPR001789">
    <property type="entry name" value="Sig_transdc_resp-reg_receiver"/>
</dbReference>
<dbReference type="Gene3D" id="3.30.70.270">
    <property type="match status" value="1"/>
</dbReference>
<name>A0ABX8Z8U7_9NEIS</name>
<dbReference type="InterPro" id="IPR043128">
    <property type="entry name" value="Rev_trsase/Diguanyl_cyclase"/>
</dbReference>
<dbReference type="NCBIfam" id="TIGR00254">
    <property type="entry name" value="GGDEF"/>
    <property type="match status" value="1"/>
</dbReference>
<dbReference type="InterPro" id="IPR011006">
    <property type="entry name" value="CheY-like_superfamily"/>
</dbReference>
<protein>
    <recommendedName>
        <fullName evidence="1">diguanylate cyclase</fullName>
        <ecNumber evidence="1">2.7.7.65</ecNumber>
    </recommendedName>
</protein>
<comment type="catalytic activity">
    <reaction evidence="2">
        <text>2 GTP = 3',3'-c-di-GMP + 2 diphosphate</text>
        <dbReference type="Rhea" id="RHEA:24898"/>
        <dbReference type="ChEBI" id="CHEBI:33019"/>
        <dbReference type="ChEBI" id="CHEBI:37565"/>
        <dbReference type="ChEBI" id="CHEBI:58805"/>
        <dbReference type="EC" id="2.7.7.65"/>
    </reaction>
</comment>